<protein>
    <submittedName>
        <fullName evidence="1">Uncharacterized protein</fullName>
    </submittedName>
</protein>
<gene>
    <name evidence="1" type="ORF">GPAL_3109</name>
</gene>
<evidence type="ECO:0000313" key="2">
    <source>
        <dbReference type="Proteomes" id="UP000006251"/>
    </source>
</evidence>
<dbReference type="Proteomes" id="UP000006251">
    <property type="component" value="Unassembled WGS sequence"/>
</dbReference>
<accession>K7A388</accession>
<proteinExistence type="predicted"/>
<keyword evidence="2" id="KW-1185">Reference proteome</keyword>
<dbReference type="EMBL" id="BAEQ01000051">
    <property type="protein sequence ID" value="GAC29960.1"/>
    <property type="molecule type" value="Genomic_DNA"/>
</dbReference>
<sequence length="39" mass="4451">MQQSAHGNMGTFFFNIIVNVSEVINLKKALIKSTYKKHL</sequence>
<comment type="caution">
    <text evidence="1">The sequence shown here is derived from an EMBL/GenBank/DDBJ whole genome shotgun (WGS) entry which is preliminary data.</text>
</comment>
<organism evidence="1 2">
    <name type="scientific">Brumicola pallidula DSM 14239 = ACAM 615</name>
    <dbReference type="NCBI Taxonomy" id="1121922"/>
    <lineage>
        <taxon>Bacteria</taxon>
        <taxon>Pseudomonadati</taxon>
        <taxon>Pseudomonadota</taxon>
        <taxon>Gammaproteobacteria</taxon>
        <taxon>Alteromonadales</taxon>
        <taxon>Alteromonadaceae</taxon>
        <taxon>Brumicola</taxon>
    </lineage>
</organism>
<dbReference type="AlphaFoldDB" id="K7A388"/>
<evidence type="ECO:0000313" key="1">
    <source>
        <dbReference type="EMBL" id="GAC29960.1"/>
    </source>
</evidence>
<reference evidence="2" key="1">
    <citation type="journal article" date="2014" name="Environ. Microbiol.">
        <title>Comparative genomics of the marine bacterial genus Glaciecola reveals the high degree of genomic diversity and genomic characteristic for cold adaptation.</title>
        <authorList>
            <person name="Qin Q.L."/>
            <person name="Xie B.B."/>
            <person name="Yu Y."/>
            <person name="Shu Y.L."/>
            <person name="Rong J.C."/>
            <person name="Zhang Y.J."/>
            <person name="Zhao D.L."/>
            <person name="Chen X.L."/>
            <person name="Zhang X.Y."/>
            <person name="Chen B."/>
            <person name="Zhou B.C."/>
            <person name="Zhang Y.Z."/>
        </authorList>
    </citation>
    <scope>NUCLEOTIDE SEQUENCE [LARGE SCALE GENOMIC DNA]</scope>
    <source>
        <strain evidence="2">ACAM 615</strain>
    </source>
</reference>
<name>K7A388_9ALTE</name>